<evidence type="ECO:0000256" key="6">
    <source>
        <dbReference type="RuleBase" id="RU003345"/>
    </source>
</evidence>
<comment type="catalytic activity">
    <reaction evidence="4">
        <text>an aldehyde + NAD(+) + H2O = a carboxylate + NADH + 2 H(+)</text>
        <dbReference type="Rhea" id="RHEA:16185"/>
        <dbReference type="ChEBI" id="CHEBI:15377"/>
        <dbReference type="ChEBI" id="CHEBI:15378"/>
        <dbReference type="ChEBI" id="CHEBI:17478"/>
        <dbReference type="ChEBI" id="CHEBI:29067"/>
        <dbReference type="ChEBI" id="CHEBI:57540"/>
        <dbReference type="ChEBI" id="CHEBI:57945"/>
        <dbReference type="EC" id="1.2.1.3"/>
    </reaction>
</comment>
<evidence type="ECO:0000313" key="9">
    <source>
        <dbReference type="Proteomes" id="UP000193689"/>
    </source>
</evidence>
<comment type="caution">
    <text evidence="8">The sequence shown here is derived from an EMBL/GenBank/DDBJ whole genome shotgun (WGS) entry which is preliminary data.</text>
</comment>
<accession>A0A1Y2E3G8</accession>
<keyword evidence="2 6" id="KW-0560">Oxidoreductase</keyword>
<evidence type="ECO:0000313" key="8">
    <source>
        <dbReference type="EMBL" id="ORY66062.1"/>
    </source>
</evidence>
<evidence type="ECO:0000259" key="7">
    <source>
        <dbReference type="Pfam" id="PF00171"/>
    </source>
</evidence>
<dbReference type="InterPro" id="IPR016162">
    <property type="entry name" value="Ald_DH_N"/>
</dbReference>
<feature type="active site" evidence="5">
    <location>
        <position position="248"/>
    </location>
</feature>
<protein>
    <recommendedName>
        <fullName evidence="3">aldehyde dehydrogenase (NAD(+))</fullName>
        <ecNumber evidence="3">1.2.1.3</ecNumber>
    </recommendedName>
</protein>
<dbReference type="FunFam" id="3.40.309.10:FF:000012">
    <property type="entry name" value="Betaine aldehyde dehydrogenase"/>
    <property type="match status" value="1"/>
</dbReference>
<dbReference type="InterPro" id="IPR029510">
    <property type="entry name" value="Ald_DH_CS_GLU"/>
</dbReference>
<sequence length="492" mass="53056">MAPIDVRQFINGKFVPSRDDETFDLFSPYSGECVAKVSEATVDDVDQAVAAAKAAFPAWSTMSPQQRGKSLAKLAQMITDADAELAQLDALSLGRPISSYFDGYYAAGQFRYFSEAAYPVGTSSLNTPGFMNVSLRQPYGVCAAIIPWNAPLVFFGKKLAPALAAGNTVLIKTSEKAPLTSDRVAKMLNEAGFPPGVVNVLHGHGHVAGAAISSHMEIRALSFTGSVRTGRAIQKAVADSNFKHLIFELGGKSPAIIFDDADLERAAQETQNSIMWHSGQTCMANSRIYVQKGIAEKFIQTFNGFAAARKLGDPALMETMSGPQVDRTQFETVMRYVEEGKKTGQMMATGAAMPKENGDLFVGPVVFLQQPEDAKVMKEEIFGPVVCINTFETEQEALKCANDSEFGLYAAVYTTDINRALRVAKGLESGMVGVNCTSPTGAWDMPFGGYKGSGIGRESFLDSMDDWLEQKAVYIRVDGVEKAVGVNNTLGR</sequence>
<dbReference type="STRING" id="1141098.A0A1Y2E3G8"/>
<comment type="similarity">
    <text evidence="1 6">Belongs to the aldehyde dehydrogenase family.</text>
</comment>
<dbReference type="Proteomes" id="UP000193689">
    <property type="component" value="Unassembled WGS sequence"/>
</dbReference>
<dbReference type="OrthoDB" id="310895at2759"/>
<dbReference type="InterPro" id="IPR016163">
    <property type="entry name" value="Ald_DH_C"/>
</dbReference>
<dbReference type="FunFam" id="3.40.605.10:FF:000001">
    <property type="entry name" value="Aldehyde dehydrogenase 1"/>
    <property type="match status" value="1"/>
</dbReference>
<proteinExistence type="inferred from homology"/>
<dbReference type="PROSITE" id="PS00687">
    <property type="entry name" value="ALDEHYDE_DEHYDR_GLU"/>
    <property type="match status" value="1"/>
</dbReference>
<dbReference type="AlphaFoldDB" id="A0A1Y2E3G8"/>
<dbReference type="Pfam" id="PF00171">
    <property type="entry name" value="Aldedh"/>
    <property type="match status" value="1"/>
</dbReference>
<name>A0A1Y2E3G8_9PEZI</name>
<dbReference type="GO" id="GO:0004029">
    <property type="term" value="F:aldehyde dehydrogenase (NAD+) activity"/>
    <property type="evidence" value="ECO:0007669"/>
    <property type="project" value="UniProtKB-EC"/>
</dbReference>
<dbReference type="Gene3D" id="3.40.309.10">
    <property type="entry name" value="Aldehyde Dehydrogenase, Chain A, domain 2"/>
    <property type="match status" value="1"/>
</dbReference>
<gene>
    <name evidence="8" type="ORF">BCR38DRAFT_366276</name>
</gene>
<dbReference type="PANTHER" id="PTHR11699">
    <property type="entry name" value="ALDEHYDE DEHYDROGENASE-RELATED"/>
    <property type="match status" value="1"/>
</dbReference>
<evidence type="ECO:0000256" key="1">
    <source>
        <dbReference type="ARBA" id="ARBA00009986"/>
    </source>
</evidence>
<organism evidence="8 9">
    <name type="scientific">Pseudomassariella vexata</name>
    <dbReference type="NCBI Taxonomy" id="1141098"/>
    <lineage>
        <taxon>Eukaryota</taxon>
        <taxon>Fungi</taxon>
        <taxon>Dikarya</taxon>
        <taxon>Ascomycota</taxon>
        <taxon>Pezizomycotina</taxon>
        <taxon>Sordariomycetes</taxon>
        <taxon>Xylariomycetidae</taxon>
        <taxon>Amphisphaeriales</taxon>
        <taxon>Pseudomassariaceae</taxon>
        <taxon>Pseudomassariella</taxon>
    </lineage>
</organism>
<evidence type="ECO:0000256" key="5">
    <source>
        <dbReference type="PROSITE-ProRule" id="PRU10007"/>
    </source>
</evidence>
<feature type="domain" description="Aldehyde dehydrogenase" evidence="7">
    <location>
        <begin position="15"/>
        <end position="473"/>
    </location>
</feature>
<evidence type="ECO:0000256" key="3">
    <source>
        <dbReference type="ARBA" id="ARBA00024226"/>
    </source>
</evidence>
<reference evidence="8 9" key="1">
    <citation type="submission" date="2016-07" db="EMBL/GenBank/DDBJ databases">
        <title>Pervasive Adenine N6-methylation of Active Genes in Fungi.</title>
        <authorList>
            <consortium name="DOE Joint Genome Institute"/>
            <person name="Mondo S.J."/>
            <person name="Dannebaum R.O."/>
            <person name="Kuo R.C."/>
            <person name="Labutti K."/>
            <person name="Haridas S."/>
            <person name="Kuo A."/>
            <person name="Salamov A."/>
            <person name="Ahrendt S.R."/>
            <person name="Lipzen A."/>
            <person name="Sullivan W."/>
            <person name="Andreopoulos W.B."/>
            <person name="Clum A."/>
            <person name="Lindquist E."/>
            <person name="Daum C."/>
            <person name="Ramamoorthy G.K."/>
            <person name="Gryganskyi A."/>
            <person name="Culley D."/>
            <person name="Magnuson J.K."/>
            <person name="James T.Y."/>
            <person name="O'Malley M.A."/>
            <person name="Stajich J.E."/>
            <person name="Spatafora J.W."/>
            <person name="Visel A."/>
            <person name="Grigoriev I.V."/>
        </authorList>
    </citation>
    <scope>NUCLEOTIDE SEQUENCE [LARGE SCALE GENOMIC DNA]</scope>
    <source>
        <strain evidence="8 9">CBS 129021</strain>
    </source>
</reference>
<dbReference type="EMBL" id="MCFJ01000005">
    <property type="protein sequence ID" value="ORY66062.1"/>
    <property type="molecule type" value="Genomic_DNA"/>
</dbReference>
<evidence type="ECO:0000256" key="4">
    <source>
        <dbReference type="ARBA" id="ARBA00049194"/>
    </source>
</evidence>
<dbReference type="InterPro" id="IPR016161">
    <property type="entry name" value="Ald_DH/histidinol_DH"/>
</dbReference>
<dbReference type="EC" id="1.2.1.3" evidence="3"/>
<dbReference type="GeneID" id="63773446"/>
<dbReference type="SUPFAM" id="SSF53720">
    <property type="entry name" value="ALDH-like"/>
    <property type="match status" value="1"/>
</dbReference>
<dbReference type="InterPro" id="IPR015590">
    <property type="entry name" value="Aldehyde_DH_dom"/>
</dbReference>
<dbReference type="Gene3D" id="3.40.605.10">
    <property type="entry name" value="Aldehyde Dehydrogenase, Chain A, domain 1"/>
    <property type="match status" value="1"/>
</dbReference>
<dbReference type="RefSeq" id="XP_040717026.1">
    <property type="nucleotide sequence ID" value="XM_040857234.1"/>
</dbReference>
<dbReference type="InParanoid" id="A0A1Y2E3G8"/>
<keyword evidence="9" id="KW-1185">Reference proteome</keyword>
<evidence type="ECO:0000256" key="2">
    <source>
        <dbReference type="ARBA" id="ARBA00023002"/>
    </source>
</evidence>